<dbReference type="GO" id="GO:0030246">
    <property type="term" value="F:carbohydrate binding"/>
    <property type="evidence" value="ECO:0007669"/>
    <property type="project" value="InterPro"/>
</dbReference>
<feature type="chain" id="PRO_5038685040" description="SLH domain-containing protein" evidence="2">
    <location>
        <begin position="30"/>
        <end position="1625"/>
    </location>
</feature>
<dbReference type="Pfam" id="PF26628">
    <property type="entry name" value="DUF8202"/>
    <property type="match status" value="1"/>
</dbReference>
<dbReference type="RefSeq" id="WP_082196024.1">
    <property type="nucleotide sequence ID" value="NZ_CP030117.1"/>
</dbReference>
<feature type="compositionally biased region" description="Acidic residues" evidence="1">
    <location>
        <begin position="1337"/>
        <end position="1348"/>
    </location>
</feature>
<feature type="compositionally biased region" description="Basic and acidic residues" evidence="1">
    <location>
        <begin position="1327"/>
        <end position="1336"/>
    </location>
</feature>
<dbReference type="Gene3D" id="2.60.40.10">
    <property type="entry name" value="Immunoglobulins"/>
    <property type="match status" value="1"/>
</dbReference>
<feature type="compositionally biased region" description="Basic and acidic residues" evidence="1">
    <location>
        <begin position="1309"/>
        <end position="1319"/>
    </location>
</feature>
<dbReference type="InterPro" id="IPR001220">
    <property type="entry name" value="Legume_lectin_dom"/>
</dbReference>
<evidence type="ECO:0000313" key="5">
    <source>
        <dbReference type="Proteomes" id="UP000036061"/>
    </source>
</evidence>
<feature type="domain" description="SLH" evidence="3">
    <location>
        <begin position="1480"/>
        <end position="1543"/>
    </location>
</feature>
<dbReference type="Pfam" id="PF19077">
    <property type="entry name" value="Big_13"/>
    <property type="match status" value="1"/>
</dbReference>
<feature type="compositionally biased region" description="Basic and acidic residues" evidence="1">
    <location>
        <begin position="1388"/>
        <end position="1411"/>
    </location>
</feature>
<gene>
    <name evidence="4" type="ORF">AB432_030085</name>
</gene>
<dbReference type="InterPro" id="IPR058515">
    <property type="entry name" value="DUF8202"/>
</dbReference>
<dbReference type="PROSITE" id="PS51272">
    <property type="entry name" value="SLH"/>
    <property type="match status" value="3"/>
</dbReference>
<organism evidence="4 5">
    <name type="scientific">Brevibacillus brevis</name>
    <name type="common">Bacillus brevis</name>
    <dbReference type="NCBI Taxonomy" id="1393"/>
    <lineage>
        <taxon>Bacteria</taxon>
        <taxon>Bacillati</taxon>
        <taxon>Bacillota</taxon>
        <taxon>Bacilli</taxon>
        <taxon>Bacillales</taxon>
        <taxon>Paenibacillaceae</taxon>
        <taxon>Brevibacillus</taxon>
    </lineage>
</organism>
<dbReference type="Pfam" id="PF00395">
    <property type="entry name" value="SLH"/>
    <property type="match status" value="3"/>
</dbReference>
<name>A0A2Z4MSC8_BREBE</name>
<reference evidence="4 5" key="1">
    <citation type="journal article" date="2015" name="Genome Announc.">
        <title>Draft Genome Sequence of Brevibacillus brevis DZQ7, a Plant Growth-Promoting Rhizobacterium with Broad-Spectrum Antimicrobial Activity.</title>
        <authorList>
            <person name="Hou Q."/>
            <person name="Wang C."/>
            <person name="Hou X."/>
            <person name="Xia Z."/>
            <person name="Ye J."/>
            <person name="Liu K."/>
            <person name="Liu H."/>
            <person name="Wang J."/>
            <person name="Guo H."/>
            <person name="Yu X."/>
            <person name="Yang Y."/>
            <person name="Du B."/>
            <person name="Ding Y."/>
        </authorList>
    </citation>
    <scope>NUCLEOTIDE SEQUENCE [LARGE SCALE GENOMIC DNA]</scope>
    <source>
        <strain evidence="4 5">DZQ7</strain>
    </source>
</reference>
<dbReference type="InterPro" id="IPR001119">
    <property type="entry name" value="SLH_dom"/>
</dbReference>
<dbReference type="Pfam" id="PF07554">
    <property type="entry name" value="FIVAR"/>
    <property type="match status" value="5"/>
</dbReference>
<dbReference type="PANTHER" id="PTHR32401:SF48">
    <property type="entry name" value="LEGUME LECTIN DOMAIN-CONTAINING PROTEIN"/>
    <property type="match status" value="1"/>
</dbReference>
<evidence type="ECO:0000256" key="1">
    <source>
        <dbReference type="SAM" id="MobiDB-lite"/>
    </source>
</evidence>
<evidence type="ECO:0000313" key="4">
    <source>
        <dbReference type="EMBL" id="AWX59039.1"/>
    </source>
</evidence>
<dbReference type="EMBL" id="CP030117">
    <property type="protein sequence ID" value="AWX59039.1"/>
    <property type="molecule type" value="Genomic_DNA"/>
</dbReference>
<feature type="region of interest" description="Disordered" evidence="1">
    <location>
        <begin position="1234"/>
        <end position="1273"/>
    </location>
</feature>
<sequence length="1625" mass="175589">MNTSTKRRNWWRRSLAFMLLLTLVASSFSMPGVPGRVQAAEAIKWLTYKFDMKDFANTDQQALFKVNGNAHWGTGEDAGKMVLTDNIKAQQGSVFNRVGISPNENMSFSTGFSFEINASSSGDGMTFAIVSDPENLGAQGGFLGIGGPWDGKGPVKPSVAVKFDTYQNGSGWGDPSNNYIGIAVDGDVYNYPNDPVKQTWFKDLNGTGHVLSNGKTYYTWIDYDGSAETLTVYFSDTATKPEAPFITGNGINLKQAFAGKDKIYAGFTAATGGAAESHKVLSWYFVNDLAPIGSDFGNPDTSSEYKQAPSSLNMEVGSKVNGAYPIVITAKDATGQNAVEVPVALTSSQAGTWKDATGNPITDLSTVKTDSEGKVTVYYIPDNASVESSLSAVAIGGATATGTVSAIATSTSPGGVSEGLLSWVDVEQSAVLSGKQINQLTDLADGGVWMPSGATSNDNVPNALNFNSGIQIDSNKGYYTRSSIDFNNNATTAREIFSVQASDRYSGFPWEFGGKYIAPVVYGGNNGKSISANFGRDEGILSADVGDYQLKNGAMLNIWSAPNDWVLSLNGKVLQTTNSNTPNFVSPITSGSKPYYFGAGHNSRFYGKMSETILYNRKLTDEDRNKVNSYLALKYGLTLKDDNNAPIDYVASDGSTMWAASNNTGYGNRITGIGRDEVGALYQKQSKSQVDGANVTLAIGNAIEETNALNTKTIAQDKSFFVFSDNGGDVTFVTPITKDTESLKRIGRTYKVEKTNWQDTDITLHVDKVEGASEWPLYLVVSEDEQFDQNDAFHPLTDGTVTLNSAEFAHGNYFTVAATVPVPTDATIEQTVADGNKLTVTFDRGVALTNLTGFTITVDGTPVENGGLTFKVDENDATKLVITLPAGTDVSNKAVNISYDGLGNLKGTNGAPVDPFNKNVDSGATLTITEPSTNPVTVTKPEIKGTAEPGSTIKVVIKNQGQEVEVSGDIIVDENGNWTFTPTQDLKDGEYTIVVTATTVDGKSAKATKSITVVTAPTEPVVDKSKLQAKADEIKSENLKADDYTTESWEELQKALQKADAVLADPNATQQEVDEALLALTKAREDLKKHNVPTPTVDKSKLQAKADEIQSENLKADDYTTESWEELQKALKKADAVLVDPNATQEEVDEALSVLTKAREGLKKPSEPTPTVDKSKLQAKADEIKSENLKADDYTSESWEELQKALQKADAVLADPNATQEEVDEALSALTKARKGLKKPSVPTPTPTVDKSKLQAKADEIQSESLEGEDYTSESWEELQKALRKADAILADPNATQEEVDKALSALKKAREGLKKPDEPTPTPTVDKSKLQARVDEIDDEDLDEDDYTSSSWRKLEKALKRANDVLDDPDATQDEVDEALAELKKARRGLESVDKRDRDREKERKKDRDGTNQVQNPFFTGGNSGNVEPKPSEPVKEENDQTGYMNGYPTGNFDPNRQVTRAEMAMILVNTGMVKTTSASGMFMDVADQHWAADAIRRANAAGLMNGYSNGTFNPGGGITRAEMATIVYKHLGLNGDSMPNNFYDVPADHWATQIIAAVSKEGYMSGYPDGTFHPQNTLTRAETVTIINRLLNHSQLSSVIGQSWPDVPPTHWAYKDIEAATKK</sequence>
<feature type="compositionally biased region" description="Basic and acidic residues" evidence="1">
    <location>
        <begin position="1431"/>
        <end position="1440"/>
    </location>
</feature>
<evidence type="ECO:0000259" key="3">
    <source>
        <dbReference type="PROSITE" id="PS51272"/>
    </source>
</evidence>
<feature type="region of interest" description="Disordered" evidence="1">
    <location>
        <begin position="1292"/>
        <end position="1352"/>
    </location>
</feature>
<proteinExistence type="predicted"/>
<dbReference type="Pfam" id="PF00139">
    <property type="entry name" value="Lectin_legB"/>
    <property type="match status" value="1"/>
</dbReference>
<protein>
    <recommendedName>
        <fullName evidence="3">SLH domain-containing protein</fullName>
    </recommendedName>
</protein>
<feature type="compositionally biased region" description="Basic and acidic residues" evidence="1">
    <location>
        <begin position="1250"/>
        <end position="1260"/>
    </location>
</feature>
<dbReference type="InterPro" id="IPR013783">
    <property type="entry name" value="Ig-like_fold"/>
</dbReference>
<dbReference type="Gene3D" id="1.20.1270.70">
    <property type="entry name" value="Designed single chain three-helix bundle"/>
    <property type="match status" value="5"/>
</dbReference>
<feature type="region of interest" description="Disordered" evidence="1">
    <location>
        <begin position="1388"/>
        <end position="1454"/>
    </location>
</feature>
<dbReference type="Gene3D" id="2.60.120.200">
    <property type="match status" value="1"/>
</dbReference>
<feature type="domain" description="SLH" evidence="3">
    <location>
        <begin position="1544"/>
        <end position="1603"/>
    </location>
</feature>
<dbReference type="InterPro" id="IPR013320">
    <property type="entry name" value="ConA-like_dom_sf"/>
</dbReference>
<dbReference type="InterPro" id="IPR050258">
    <property type="entry name" value="Leguminous_Lectin"/>
</dbReference>
<dbReference type="InterPro" id="IPR044016">
    <property type="entry name" value="Big_13"/>
</dbReference>
<feature type="signal peptide" evidence="2">
    <location>
        <begin position="1"/>
        <end position="29"/>
    </location>
</feature>
<keyword evidence="2" id="KW-0732">Signal</keyword>
<feature type="domain" description="SLH" evidence="3">
    <location>
        <begin position="1416"/>
        <end position="1479"/>
    </location>
</feature>
<dbReference type="SUPFAM" id="SSF49899">
    <property type="entry name" value="Concanavalin A-like lectins/glucanases"/>
    <property type="match status" value="1"/>
</dbReference>
<dbReference type="Proteomes" id="UP000036061">
    <property type="component" value="Chromosome"/>
</dbReference>
<dbReference type="PANTHER" id="PTHR32401">
    <property type="entry name" value="CONCANAVALIN A-LIKE LECTIN FAMILY PROTEIN"/>
    <property type="match status" value="1"/>
</dbReference>
<accession>A0A2Z4MSC8</accession>
<evidence type="ECO:0000256" key="2">
    <source>
        <dbReference type="SAM" id="SignalP"/>
    </source>
</evidence>